<dbReference type="PANTHER" id="PTHR22916">
    <property type="entry name" value="GLYCOSYLTRANSFERASE"/>
    <property type="match status" value="1"/>
</dbReference>
<dbReference type="EMBL" id="ACZM01000015">
    <property type="protein sequence ID" value="EHG20670.1"/>
    <property type="molecule type" value="Genomic_DNA"/>
</dbReference>
<accession>G5GQN5</accession>
<dbReference type="PANTHER" id="PTHR22916:SF3">
    <property type="entry name" value="UDP-GLCNAC:BETAGAL BETA-1,3-N-ACETYLGLUCOSAMINYLTRANSFERASE-LIKE PROTEIN 1"/>
    <property type="match status" value="1"/>
</dbReference>
<evidence type="ECO:0000313" key="4">
    <source>
        <dbReference type="Proteomes" id="UP000004129"/>
    </source>
</evidence>
<dbReference type="RefSeq" id="WP_006693002.1">
    <property type="nucleotide sequence ID" value="NZ_JH376799.1"/>
</dbReference>
<proteinExistence type="predicted"/>
<comment type="caution">
    <text evidence="3">The sequence shown here is derived from an EMBL/GenBank/DDBJ whole genome shotgun (WGS) entry which is preliminary data.</text>
</comment>
<dbReference type="eggNOG" id="COG1216">
    <property type="taxonomic scope" value="Bacteria"/>
</dbReference>
<dbReference type="HOGENOM" id="CLU_499498_0_0_9"/>
<reference evidence="3 4" key="1">
    <citation type="submission" date="2011-08" db="EMBL/GenBank/DDBJ databases">
        <title>The Genome Sequence of Selenomonas infelix ATCC 43532.</title>
        <authorList>
            <consortium name="The Broad Institute Genome Sequencing Platform"/>
            <person name="Earl A."/>
            <person name="Ward D."/>
            <person name="Feldgarden M."/>
            <person name="Gevers D."/>
            <person name="Izard J."/>
            <person name="Blanton J.M."/>
            <person name="Baranova O.V."/>
            <person name="Dewhirst F.E."/>
            <person name="Young S.K."/>
            <person name="Zeng Q."/>
            <person name="Gargeya S."/>
            <person name="Fitzgerald M."/>
            <person name="Haas B."/>
            <person name="Abouelleil A."/>
            <person name="Alvarado L."/>
            <person name="Arachchi H.M."/>
            <person name="Berlin A."/>
            <person name="Brown A."/>
            <person name="Chapman S.B."/>
            <person name="Chen Z."/>
            <person name="Dunbar C."/>
            <person name="Freedman E."/>
            <person name="Gearin G."/>
            <person name="Gellesch M."/>
            <person name="Goldberg J."/>
            <person name="Griggs A."/>
            <person name="Gujja S."/>
            <person name="Heiman D."/>
            <person name="Howarth C."/>
            <person name="Larson L."/>
            <person name="Lui A."/>
            <person name="MacDonald P.J.P."/>
            <person name="Montmayeur A."/>
            <person name="Murphy C."/>
            <person name="Neiman D."/>
            <person name="Pearson M."/>
            <person name="Priest M."/>
            <person name="Roberts A."/>
            <person name="Saif S."/>
            <person name="Shea T."/>
            <person name="Shenoy N."/>
            <person name="Sisk P."/>
            <person name="Stolte C."/>
            <person name="Sykes S."/>
            <person name="Wortman J."/>
            <person name="Nusbaum C."/>
            <person name="Birren B."/>
        </authorList>
    </citation>
    <scope>NUCLEOTIDE SEQUENCE [LARGE SCALE GENOMIC DNA]</scope>
    <source>
        <strain evidence="3 4">ATCC 43532</strain>
    </source>
</reference>
<evidence type="ECO:0000259" key="1">
    <source>
        <dbReference type="Pfam" id="PF00535"/>
    </source>
</evidence>
<gene>
    <name evidence="3" type="ORF">HMPREF9334_01566</name>
</gene>
<evidence type="ECO:0000259" key="2">
    <source>
        <dbReference type="Pfam" id="PF13712"/>
    </source>
</evidence>
<protein>
    <submittedName>
        <fullName evidence="3">Uncharacterized protein</fullName>
    </submittedName>
</protein>
<evidence type="ECO:0000313" key="3">
    <source>
        <dbReference type="EMBL" id="EHG20670.1"/>
    </source>
</evidence>
<dbReference type="InterPro" id="IPR059123">
    <property type="entry name" value="StrF_dom"/>
</dbReference>
<dbReference type="STRING" id="679201.HMPREF9334_01566"/>
<dbReference type="Pfam" id="PF13712">
    <property type="entry name" value="Glyco_tranf_2_5"/>
    <property type="match status" value="1"/>
</dbReference>
<keyword evidence="4" id="KW-1185">Reference proteome</keyword>
<dbReference type="PATRIC" id="fig|679201.3.peg.1582"/>
<dbReference type="GO" id="GO:0016758">
    <property type="term" value="F:hexosyltransferase activity"/>
    <property type="evidence" value="ECO:0007669"/>
    <property type="project" value="UniProtKB-ARBA"/>
</dbReference>
<name>G5GQN5_9FIRM</name>
<dbReference type="AlphaFoldDB" id="G5GQN5"/>
<dbReference type="Pfam" id="PF00535">
    <property type="entry name" value="Glycos_transf_2"/>
    <property type="match status" value="1"/>
</dbReference>
<organism evidence="3 4">
    <name type="scientific">Selenomonas infelix ATCC 43532</name>
    <dbReference type="NCBI Taxonomy" id="679201"/>
    <lineage>
        <taxon>Bacteria</taxon>
        <taxon>Bacillati</taxon>
        <taxon>Bacillota</taxon>
        <taxon>Negativicutes</taxon>
        <taxon>Selenomonadales</taxon>
        <taxon>Selenomonadaceae</taxon>
        <taxon>Selenomonas</taxon>
    </lineage>
</organism>
<dbReference type="InterPro" id="IPR029044">
    <property type="entry name" value="Nucleotide-diphossugar_trans"/>
</dbReference>
<dbReference type="SUPFAM" id="SSF53448">
    <property type="entry name" value="Nucleotide-diphospho-sugar transferases"/>
    <property type="match status" value="1"/>
</dbReference>
<dbReference type="InterPro" id="IPR001173">
    <property type="entry name" value="Glyco_trans_2-like"/>
</dbReference>
<dbReference type="Gene3D" id="3.90.550.10">
    <property type="entry name" value="Spore Coat Polysaccharide Biosynthesis Protein SpsA, Chain A"/>
    <property type="match status" value="2"/>
</dbReference>
<sequence length="539" mass="60946">MNDRKIAVIAQCDVGGGSAIRSYLDAIDVPSGFTVELIEVSVDGNVAAAYQRAMHESDAKYKVYLSAGSILLRLNFFAEMLRVFAEDPAIGIMGLVGTAQLSTSGELGASPMLKGRLLYTDDTSFHGAAVEGATEEVMAVSPDLIATQYDIPWRSDLFHGDCFFAEAQCIEFRRKGYRTVLPQQDDPWLLTRKRACAVDEASQEVFLDTYSSEIYPLVSIIIPTFERPHYFRLALESVLAQTYRNLDIFITDNSHNTETADMMRRDFSSDPRIHYEHHPSYGAPENWTRARSYDNADAHYVNWLMDDDLFLPDKIAVMMDCFFAHPDLSLVTSYRECMDVNGNKLPDTDTTAPITNECKKFSGEQIGAGILISLTNFIGEPTTALLRKEFLRDGHDFGFSGKEGKYLISDFPMWLRLLSQGNMMYIPTPLSKFRMHPGNEQLQYRTRVCAAICWALTIREAMERDLFLHDLGTRRKAIVEWLKMASEVLRIAAMIPELWAGTEFHDLLCVYAAMAEALRKDCRIDFDIDTTLVLQMDED</sequence>
<feature type="domain" description="Streptomycin biosynthesis protein StrF" evidence="2">
    <location>
        <begin position="22"/>
        <end position="210"/>
    </location>
</feature>
<dbReference type="eggNOG" id="COG0463">
    <property type="taxonomic scope" value="Bacteria"/>
</dbReference>
<feature type="domain" description="Glycosyltransferase 2-like" evidence="1">
    <location>
        <begin position="219"/>
        <end position="390"/>
    </location>
</feature>
<dbReference type="OrthoDB" id="396512at2"/>
<dbReference type="Proteomes" id="UP000004129">
    <property type="component" value="Unassembled WGS sequence"/>
</dbReference>